<reference evidence="2 3" key="1">
    <citation type="submission" date="2018-04" db="EMBL/GenBank/DDBJ databases">
        <title>Altererythrobacter sp. HME9302 genome sequencing and assembly.</title>
        <authorList>
            <person name="Kang H."/>
            <person name="Kim H."/>
            <person name="Joh K."/>
        </authorList>
    </citation>
    <scope>NUCLEOTIDE SEQUENCE [LARGE SCALE GENOMIC DNA]</scope>
    <source>
        <strain evidence="2 3">HME9302</strain>
    </source>
</reference>
<name>A0A369QCU1_9SPHN</name>
<dbReference type="RefSeq" id="WP_115367330.1">
    <property type="nucleotide sequence ID" value="NZ_QBKA01000002.1"/>
</dbReference>
<accession>A0A369QCU1</accession>
<dbReference type="Gene3D" id="3.40.50.720">
    <property type="entry name" value="NAD(P)-binding Rossmann-like Domain"/>
    <property type="match status" value="1"/>
</dbReference>
<gene>
    <name evidence="2" type="ORF">HME9302_02607</name>
</gene>
<dbReference type="SUPFAM" id="SSF51735">
    <property type="entry name" value="NAD(P)-binding Rossmann-fold domains"/>
    <property type="match status" value="1"/>
</dbReference>
<dbReference type="InterPro" id="IPR036291">
    <property type="entry name" value="NAD(P)-bd_dom_sf"/>
</dbReference>
<keyword evidence="3" id="KW-1185">Reference proteome</keyword>
<dbReference type="EC" id="5.1.3.2" evidence="2"/>
<dbReference type="PANTHER" id="PTHR43245:SF58">
    <property type="entry name" value="BLL5923 PROTEIN"/>
    <property type="match status" value="1"/>
</dbReference>
<comment type="caution">
    <text evidence="2">The sequence shown here is derived from an EMBL/GenBank/DDBJ whole genome shotgun (WGS) entry which is preliminary data.</text>
</comment>
<dbReference type="PANTHER" id="PTHR43245">
    <property type="entry name" value="BIFUNCTIONAL POLYMYXIN RESISTANCE PROTEIN ARNA"/>
    <property type="match status" value="1"/>
</dbReference>
<sequence>MLKKIVIFGAGGFVGRIMCQHMAREGHHVLGVMRNAAPTGCEFDVIVARDPGDIISQLQSYDWAINCIGRAHVLKSEPPELARKRYFDVNHHLAVQLAQAAIDAELTGFAQISSVAAVRSYSDKGTLVDDSSLPAPDRIYGASKLHADRELLALNSRKTSVVCLRPPALIGEQPAGLVGKLARAAKLGLPLPFGSIKNRRSFMAVENLADATLAALEAQATGAFIVTDSDPVSVAEIYRNLTRQAGHKYRCPSLPKPIVKMLAKIVLRGRTDSLLGDAAYDGSAFREHVGWKPPMSLEKAMVRMMASL</sequence>
<protein>
    <submittedName>
        <fullName evidence="2">UDP-glucose 4-epimerase</fullName>
        <ecNumber evidence="2">5.1.3.2</ecNumber>
    </submittedName>
</protein>
<proteinExistence type="predicted"/>
<dbReference type="AlphaFoldDB" id="A0A369QCU1"/>
<dbReference type="EMBL" id="QBKA01000002">
    <property type="protein sequence ID" value="RDC61385.1"/>
    <property type="molecule type" value="Genomic_DNA"/>
</dbReference>
<dbReference type="Pfam" id="PF01370">
    <property type="entry name" value="Epimerase"/>
    <property type="match status" value="1"/>
</dbReference>
<dbReference type="InterPro" id="IPR050177">
    <property type="entry name" value="Lipid_A_modif_metabolic_enz"/>
</dbReference>
<evidence type="ECO:0000259" key="1">
    <source>
        <dbReference type="Pfam" id="PF01370"/>
    </source>
</evidence>
<dbReference type="InterPro" id="IPR001509">
    <property type="entry name" value="Epimerase_deHydtase"/>
</dbReference>
<dbReference type="OrthoDB" id="9814124at2"/>
<dbReference type="Proteomes" id="UP000253727">
    <property type="component" value="Unassembled WGS sequence"/>
</dbReference>
<evidence type="ECO:0000313" key="3">
    <source>
        <dbReference type="Proteomes" id="UP000253727"/>
    </source>
</evidence>
<dbReference type="GO" id="GO:0003978">
    <property type="term" value="F:UDP-glucose 4-epimerase activity"/>
    <property type="evidence" value="ECO:0007669"/>
    <property type="project" value="UniProtKB-EC"/>
</dbReference>
<evidence type="ECO:0000313" key="2">
    <source>
        <dbReference type="EMBL" id="RDC61385.1"/>
    </source>
</evidence>
<keyword evidence="2" id="KW-0413">Isomerase</keyword>
<feature type="domain" description="NAD-dependent epimerase/dehydratase" evidence="1">
    <location>
        <begin position="5"/>
        <end position="221"/>
    </location>
</feature>
<organism evidence="2 3">
    <name type="scientific">Alteripontixanthobacter maritimus</name>
    <dbReference type="NCBI Taxonomy" id="2161824"/>
    <lineage>
        <taxon>Bacteria</taxon>
        <taxon>Pseudomonadati</taxon>
        <taxon>Pseudomonadota</taxon>
        <taxon>Alphaproteobacteria</taxon>
        <taxon>Sphingomonadales</taxon>
        <taxon>Erythrobacteraceae</taxon>
        <taxon>Alteripontixanthobacter</taxon>
    </lineage>
</organism>